<dbReference type="PROSITE" id="PS50977">
    <property type="entry name" value="HTH_TETR_2"/>
    <property type="match status" value="1"/>
</dbReference>
<sequence>MTPRAEATRRRLFEATMRLARGTGLAGVTVDDIAADAGVAKGTVYYNFGSKDGLVEALLRHGVGDLAERMTAAVEEAGDDASAGLAGLVDAALAFIERYPGFSQILVSELWRTPGNWAETLMPLREEILMILERQLARVAACGRFPAGVPVRSAATALFGTLLVSALDWLVFEPERDRAEVRDAVLTLLAARAEPE</sequence>
<dbReference type="SUPFAM" id="SSF46689">
    <property type="entry name" value="Homeodomain-like"/>
    <property type="match status" value="1"/>
</dbReference>
<evidence type="ECO:0000256" key="3">
    <source>
        <dbReference type="ARBA" id="ARBA00023163"/>
    </source>
</evidence>
<dbReference type="InterPro" id="IPR050109">
    <property type="entry name" value="HTH-type_TetR-like_transc_reg"/>
</dbReference>
<protein>
    <submittedName>
        <fullName evidence="6">AcrR family transcriptional regulator</fullName>
    </submittedName>
</protein>
<feature type="domain" description="HTH tetR-type" evidence="5">
    <location>
        <begin position="6"/>
        <end position="66"/>
    </location>
</feature>
<dbReference type="PRINTS" id="PR00455">
    <property type="entry name" value="HTHTETR"/>
</dbReference>
<dbReference type="InterPro" id="IPR001647">
    <property type="entry name" value="HTH_TetR"/>
</dbReference>
<dbReference type="Gene3D" id="1.10.10.60">
    <property type="entry name" value="Homeodomain-like"/>
    <property type="match status" value="1"/>
</dbReference>
<organism evidence="6 7">
    <name type="scientific">Prauserella isguenensis</name>
    <dbReference type="NCBI Taxonomy" id="1470180"/>
    <lineage>
        <taxon>Bacteria</taxon>
        <taxon>Bacillati</taxon>
        <taxon>Actinomycetota</taxon>
        <taxon>Actinomycetes</taxon>
        <taxon>Pseudonocardiales</taxon>
        <taxon>Pseudonocardiaceae</taxon>
        <taxon>Prauserella</taxon>
    </lineage>
</organism>
<gene>
    <name evidence="6" type="ORF">FHS23_004536</name>
</gene>
<comment type="caution">
    <text evidence="6">The sequence shown here is derived from an EMBL/GenBank/DDBJ whole genome shotgun (WGS) entry which is preliminary data.</text>
</comment>
<dbReference type="SUPFAM" id="SSF48498">
    <property type="entry name" value="Tetracyclin repressor-like, C-terminal domain"/>
    <property type="match status" value="1"/>
</dbReference>
<dbReference type="RefSeq" id="WP_183659314.1">
    <property type="nucleotide sequence ID" value="NZ_JACHWU010000010.1"/>
</dbReference>
<dbReference type="EMBL" id="JACHWU010000010">
    <property type="protein sequence ID" value="MBB3053483.1"/>
    <property type="molecule type" value="Genomic_DNA"/>
</dbReference>
<keyword evidence="2 4" id="KW-0238">DNA-binding</keyword>
<dbReference type="InterPro" id="IPR036271">
    <property type="entry name" value="Tet_transcr_reg_TetR-rel_C_sf"/>
</dbReference>
<proteinExistence type="predicted"/>
<name>A0A839S882_9PSEU</name>
<evidence type="ECO:0000259" key="5">
    <source>
        <dbReference type="PROSITE" id="PS50977"/>
    </source>
</evidence>
<evidence type="ECO:0000313" key="7">
    <source>
        <dbReference type="Proteomes" id="UP000550714"/>
    </source>
</evidence>
<keyword evidence="1" id="KW-0805">Transcription regulation</keyword>
<dbReference type="InterPro" id="IPR009057">
    <property type="entry name" value="Homeodomain-like_sf"/>
</dbReference>
<dbReference type="AlphaFoldDB" id="A0A839S882"/>
<keyword evidence="7" id="KW-1185">Reference proteome</keyword>
<dbReference type="Gene3D" id="1.10.357.10">
    <property type="entry name" value="Tetracycline Repressor, domain 2"/>
    <property type="match status" value="1"/>
</dbReference>
<evidence type="ECO:0000313" key="6">
    <source>
        <dbReference type="EMBL" id="MBB3053483.1"/>
    </source>
</evidence>
<evidence type="ECO:0000256" key="2">
    <source>
        <dbReference type="ARBA" id="ARBA00023125"/>
    </source>
</evidence>
<keyword evidence="3" id="KW-0804">Transcription</keyword>
<accession>A0A839S882</accession>
<evidence type="ECO:0000256" key="4">
    <source>
        <dbReference type="PROSITE-ProRule" id="PRU00335"/>
    </source>
</evidence>
<dbReference type="Pfam" id="PF00440">
    <property type="entry name" value="TetR_N"/>
    <property type="match status" value="1"/>
</dbReference>
<evidence type="ECO:0000256" key="1">
    <source>
        <dbReference type="ARBA" id="ARBA00023015"/>
    </source>
</evidence>
<dbReference type="GO" id="GO:0003700">
    <property type="term" value="F:DNA-binding transcription factor activity"/>
    <property type="evidence" value="ECO:0007669"/>
    <property type="project" value="TreeGrafter"/>
</dbReference>
<dbReference type="PANTHER" id="PTHR30055:SF238">
    <property type="entry name" value="MYCOFACTOCIN BIOSYNTHESIS TRANSCRIPTIONAL REGULATOR MFTR-RELATED"/>
    <property type="match status" value="1"/>
</dbReference>
<dbReference type="Proteomes" id="UP000550714">
    <property type="component" value="Unassembled WGS sequence"/>
</dbReference>
<dbReference type="GO" id="GO:0000976">
    <property type="term" value="F:transcription cis-regulatory region binding"/>
    <property type="evidence" value="ECO:0007669"/>
    <property type="project" value="TreeGrafter"/>
</dbReference>
<feature type="DNA-binding region" description="H-T-H motif" evidence="4">
    <location>
        <begin position="29"/>
        <end position="48"/>
    </location>
</feature>
<dbReference type="PANTHER" id="PTHR30055">
    <property type="entry name" value="HTH-TYPE TRANSCRIPTIONAL REGULATOR RUTR"/>
    <property type="match status" value="1"/>
</dbReference>
<reference evidence="6 7" key="1">
    <citation type="submission" date="2020-08" db="EMBL/GenBank/DDBJ databases">
        <title>Genomic Encyclopedia of Type Strains, Phase III (KMG-III): the genomes of soil and plant-associated and newly described type strains.</title>
        <authorList>
            <person name="Whitman W."/>
        </authorList>
    </citation>
    <scope>NUCLEOTIDE SEQUENCE [LARGE SCALE GENOMIC DNA]</scope>
    <source>
        <strain evidence="6 7">CECT 8577</strain>
    </source>
</reference>